<protein>
    <submittedName>
        <fullName evidence="3">SUF system Fe-S cluster assembly protein</fullName>
    </submittedName>
</protein>
<proteinExistence type="predicted"/>
<feature type="region of interest" description="Disordered" evidence="1">
    <location>
        <begin position="1"/>
        <end position="47"/>
    </location>
</feature>
<sequence length="146" mass="16397">MDNVDQKRSDNIGKAVSTSESDVNQENIETWKPEDNSNPQINNPKEEIDENAIIDAVSTIYDPEIPVNVYDLGLIYAIDLHDDGKVQVEMTLTAPNCPSAQELPVMVQQAIEKVKGVTEVKVEIVWDPPWDPSRMSDEARLTLNMF</sequence>
<feature type="compositionally biased region" description="Basic and acidic residues" evidence="1">
    <location>
        <begin position="1"/>
        <end position="11"/>
    </location>
</feature>
<dbReference type="Proteomes" id="UP000247565">
    <property type="component" value="Unassembled WGS sequence"/>
</dbReference>
<evidence type="ECO:0000256" key="1">
    <source>
        <dbReference type="SAM" id="MobiDB-lite"/>
    </source>
</evidence>
<dbReference type="NCBIfam" id="TIGR02945">
    <property type="entry name" value="SUF_assoc"/>
    <property type="match status" value="1"/>
</dbReference>
<accession>A0A318N6T3</accession>
<organism evidence="3 4">
    <name type="scientific">Commensalibacter melissae</name>
    <dbReference type="NCBI Taxonomy" id="2070537"/>
    <lineage>
        <taxon>Bacteria</taxon>
        <taxon>Pseudomonadati</taxon>
        <taxon>Pseudomonadota</taxon>
        <taxon>Alphaproteobacteria</taxon>
        <taxon>Acetobacterales</taxon>
        <taxon>Acetobacteraceae</taxon>
    </lineage>
</organism>
<dbReference type="OrthoDB" id="9805360at2"/>
<gene>
    <name evidence="3" type="ORF">DK869_05210</name>
</gene>
<dbReference type="PANTHER" id="PTHR42831:SF1">
    <property type="entry name" value="FE-S PROTEIN MATURATION AUXILIARY FACTOR YITW"/>
    <property type="match status" value="1"/>
</dbReference>
<dbReference type="RefSeq" id="WP_110439019.1">
    <property type="nucleotide sequence ID" value="NZ_CP046393.1"/>
</dbReference>
<feature type="domain" description="MIP18 family-like" evidence="2">
    <location>
        <begin position="51"/>
        <end position="122"/>
    </location>
</feature>
<comment type="caution">
    <text evidence="3">The sequence shown here is derived from an EMBL/GenBank/DDBJ whole genome shotgun (WGS) entry which is preliminary data.</text>
</comment>
<dbReference type="AlphaFoldDB" id="A0A318N6T3"/>
<dbReference type="EMBL" id="QGLT01000002">
    <property type="protein sequence ID" value="PXZ00792.1"/>
    <property type="molecule type" value="Genomic_DNA"/>
</dbReference>
<dbReference type="PANTHER" id="PTHR42831">
    <property type="entry name" value="FE-S PROTEIN MATURATION AUXILIARY FACTOR YITW"/>
    <property type="match status" value="1"/>
</dbReference>
<dbReference type="InterPro" id="IPR052339">
    <property type="entry name" value="Fe-S_Maturation_MIP18"/>
</dbReference>
<dbReference type="Pfam" id="PF01883">
    <property type="entry name" value="FeS_assembly_P"/>
    <property type="match status" value="1"/>
</dbReference>
<dbReference type="SUPFAM" id="SSF117916">
    <property type="entry name" value="Fe-S cluster assembly (FSCA) domain-like"/>
    <property type="match status" value="1"/>
</dbReference>
<name>A0A318N6T3_9PROT</name>
<dbReference type="InterPro" id="IPR034904">
    <property type="entry name" value="FSCA_dom_sf"/>
</dbReference>
<keyword evidence="4" id="KW-1185">Reference proteome</keyword>
<evidence type="ECO:0000313" key="3">
    <source>
        <dbReference type="EMBL" id="PXZ00792.1"/>
    </source>
</evidence>
<feature type="compositionally biased region" description="Polar residues" evidence="1">
    <location>
        <begin position="16"/>
        <end position="28"/>
    </location>
</feature>
<dbReference type="InterPro" id="IPR014291">
    <property type="entry name" value="SUF_FeS_clus_asmbl-assoc"/>
</dbReference>
<dbReference type="Gene3D" id="3.30.300.130">
    <property type="entry name" value="Fe-S cluster assembly (FSCA)"/>
    <property type="match status" value="1"/>
</dbReference>
<reference evidence="3 4" key="1">
    <citation type="submission" date="2018-05" db="EMBL/GenBank/DDBJ databases">
        <title>Reference genomes for bee gut microbiota database.</title>
        <authorList>
            <person name="Ellegaard K.M."/>
        </authorList>
    </citation>
    <scope>NUCLEOTIDE SEQUENCE [LARGE SCALE GENOMIC DNA]</scope>
    <source>
        <strain evidence="3 4">ESL0284</strain>
    </source>
</reference>
<dbReference type="InterPro" id="IPR002744">
    <property type="entry name" value="MIP18-like"/>
</dbReference>
<evidence type="ECO:0000313" key="4">
    <source>
        <dbReference type="Proteomes" id="UP000247565"/>
    </source>
</evidence>
<evidence type="ECO:0000259" key="2">
    <source>
        <dbReference type="Pfam" id="PF01883"/>
    </source>
</evidence>